<protein>
    <submittedName>
        <fullName evidence="2">Uncharacterized protein</fullName>
    </submittedName>
</protein>
<feature type="chain" id="PRO_5007294254" evidence="1">
    <location>
        <begin position="20"/>
        <end position="161"/>
    </location>
</feature>
<proteinExistence type="predicted"/>
<accession>A0A137NZM6</accession>
<feature type="signal peptide" evidence="1">
    <location>
        <begin position="1"/>
        <end position="19"/>
    </location>
</feature>
<sequence>MVKVNKVLLSLAALASVRANEPVYPGDPIPPLAPSAPAKPRYFDFIPKEYIDLAAGFVPVDSLKEAARGYGLGGVLEYIEGPQDKSAFTKAVESYVPGGAALIESASSLSEQYGEYLPGLPDLSGAKESALNFFGDYGTYLGGAAAIGSATAAYFNFAPAE</sequence>
<dbReference type="EMBL" id="KQ964584">
    <property type="protein sequence ID" value="KXN68283.1"/>
    <property type="molecule type" value="Genomic_DNA"/>
</dbReference>
<name>A0A137NZM6_CONC2</name>
<evidence type="ECO:0000256" key="1">
    <source>
        <dbReference type="SAM" id="SignalP"/>
    </source>
</evidence>
<organism evidence="2 3">
    <name type="scientific">Conidiobolus coronatus (strain ATCC 28846 / CBS 209.66 / NRRL 28638)</name>
    <name type="common">Delacroixia coronata</name>
    <dbReference type="NCBI Taxonomy" id="796925"/>
    <lineage>
        <taxon>Eukaryota</taxon>
        <taxon>Fungi</taxon>
        <taxon>Fungi incertae sedis</taxon>
        <taxon>Zoopagomycota</taxon>
        <taxon>Entomophthoromycotina</taxon>
        <taxon>Entomophthoromycetes</taxon>
        <taxon>Entomophthorales</taxon>
        <taxon>Ancylistaceae</taxon>
        <taxon>Conidiobolus</taxon>
    </lineage>
</organism>
<evidence type="ECO:0000313" key="3">
    <source>
        <dbReference type="Proteomes" id="UP000070444"/>
    </source>
</evidence>
<keyword evidence="1" id="KW-0732">Signal</keyword>
<dbReference type="Proteomes" id="UP000070444">
    <property type="component" value="Unassembled WGS sequence"/>
</dbReference>
<dbReference type="AlphaFoldDB" id="A0A137NZM6"/>
<gene>
    <name evidence="2" type="ORF">CONCODRAFT_9476</name>
</gene>
<evidence type="ECO:0000313" key="2">
    <source>
        <dbReference type="EMBL" id="KXN68283.1"/>
    </source>
</evidence>
<keyword evidence="3" id="KW-1185">Reference proteome</keyword>
<reference evidence="2 3" key="1">
    <citation type="journal article" date="2015" name="Genome Biol. Evol.">
        <title>Phylogenomic analyses indicate that early fungi evolved digesting cell walls of algal ancestors of land plants.</title>
        <authorList>
            <person name="Chang Y."/>
            <person name="Wang S."/>
            <person name="Sekimoto S."/>
            <person name="Aerts A.L."/>
            <person name="Choi C."/>
            <person name="Clum A."/>
            <person name="LaButti K.M."/>
            <person name="Lindquist E.A."/>
            <person name="Yee Ngan C."/>
            <person name="Ohm R.A."/>
            <person name="Salamov A.A."/>
            <person name="Grigoriev I.V."/>
            <person name="Spatafora J.W."/>
            <person name="Berbee M.L."/>
        </authorList>
    </citation>
    <scope>NUCLEOTIDE SEQUENCE [LARGE SCALE GENOMIC DNA]</scope>
    <source>
        <strain evidence="2 3">NRRL 28638</strain>
    </source>
</reference>